<sequence length="218" mass="24087">MHTSRGASKRNQRTPVDFRRAGRLGAVPLLISSSFSAPPSTDWTLLTPFGGLSGVSTSRSHTRGLAGVLFLQDSRQLDEGASNGTTRTRQSPSHSPFPPLCSFCFSRPRVTCFGFLTLAQQNVPRRLRARPKFRCRSLPVGKGGRARLSTVKGAKERRMKYLAACCRCLCCLSEGKRTKKQQHKTTKKNPGLRLLQLLSVRAFYNALGRETRSPNSPP</sequence>
<dbReference type="EMBL" id="JAGPXD010000002">
    <property type="protein sequence ID" value="KAH7368250.1"/>
    <property type="molecule type" value="Genomic_DNA"/>
</dbReference>
<keyword evidence="2" id="KW-1185">Reference proteome</keyword>
<comment type="caution">
    <text evidence="1">The sequence shown here is derived from an EMBL/GenBank/DDBJ whole genome shotgun (WGS) entry which is preliminary data.</text>
</comment>
<dbReference type="AlphaFoldDB" id="A0A8K0X6F1"/>
<dbReference type="Proteomes" id="UP000813385">
    <property type="component" value="Unassembled WGS sequence"/>
</dbReference>
<evidence type="ECO:0000313" key="1">
    <source>
        <dbReference type="EMBL" id="KAH7368250.1"/>
    </source>
</evidence>
<gene>
    <name evidence="1" type="ORF">B0T11DRAFT_62084</name>
</gene>
<accession>A0A8K0X6F1</accession>
<evidence type="ECO:0000313" key="2">
    <source>
        <dbReference type="Proteomes" id="UP000813385"/>
    </source>
</evidence>
<proteinExistence type="predicted"/>
<protein>
    <submittedName>
        <fullName evidence="1">Uncharacterized protein</fullName>
    </submittedName>
</protein>
<reference evidence="1" key="1">
    <citation type="journal article" date="2021" name="Nat. Commun.">
        <title>Genetic determinants of endophytism in the Arabidopsis root mycobiome.</title>
        <authorList>
            <person name="Mesny F."/>
            <person name="Miyauchi S."/>
            <person name="Thiergart T."/>
            <person name="Pickel B."/>
            <person name="Atanasova L."/>
            <person name="Karlsson M."/>
            <person name="Huettel B."/>
            <person name="Barry K.W."/>
            <person name="Haridas S."/>
            <person name="Chen C."/>
            <person name="Bauer D."/>
            <person name="Andreopoulos W."/>
            <person name="Pangilinan J."/>
            <person name="LaButti K."/>
            <person name="Riley R."/>
            <person name="Lipzen A."/>
            <person name="Clum A."/>
            <person name="Drula E."/>
            <person name="Henrissat B."/>
            <person name="Kohler A."/>
            <person name="Grigoriev I.V."/>
            <person name="Martin F.M."/>
            <person name="Hacquard S."/>
        </authorList>
    </citation>
    <scope>NUCLEOTIDE SEQUENCE</scope>
    <source>
        <strain evidence="1">MPI-CAGE-AT-0016</strain>
    </source>
</reference>
<organism evidence="1 2">
    <name type="scientific">Plectosphaerella cucumerina</name>
    <dbReference type="NCBI Taxonomy" id="40658"/>
    <lineage>
        <taxon>Eukaryota</taxon>
        <taxon>Fungi</taxon>
        <taxon>Dikarya</taxon>
        <taxon>Ascomycota</taxon>
        <taxon>Pezizomycotina</taxon>
        <taxon>Sordariomycetes</taxon>
        <taxon>Hypocreomycetidae</taxon>
        <taxon>Glomerellales</taxon>
        <taxon>Plectosphaerellaceae</taxon>
        <taxon>Plectosphaerella</taxon>
    </lineage>
</organism>
<name>A0A8K0X6F1_9PEZI</name>